<dbReference type="AlphaFoldDB" id="A0A6V7Q5P4"/>
<feature type="compositionally biased region" description="Gly residues" evidence="2">
    <location>
        <begin position="254"/>
        <end position="272"/>
    </location>
</feature>
<accession>A0A6V7Q5P4</accession>
<feature type="compositionally biased region" description="Basic and acidic residues" evidence="2">
    <location>
        <begin position="273"/>
        <end position="283"/>
    </location>
</feature>
<evidence type="ECO:0000313" key="3">
    <source>
        <dbReference type="EMBL" id="CAD1838185.1"/>
    </source>
</evidence>
<evidence type="ECO:0000256" key="1">
    <source>
        <dbReference type="SAM" id="Coils"/>
    </source>
</evidence>
<evidence type="ECO:0000256" key="2">
    <source>
        <dbReference type="SAM" id="MobiDB-lite"/>
    </source>
</evidence>
<dbReference type="InterPro" id="IPR040321">
    <property type="entry name" value="SCD2-like"/>
</dbReference>
<feature type="compositionally biased region" description="Gly residues" evidence="2">
    <location>
        <begin position="208"/>
        <end position="223"/>
    </location>
</feature>
<dbReference type="EMBL" id="LR862133">
    <property type="protein sequence ID" value="CAD1838185.1"/>
    <property type="molecule type" value="Genomic_DNA"/>
</dbReference>
<name>A0A6V7Q5P4_ANACO</name>
<proteinExistence type="predicted"/>
<dbReference type="PANTHER" id="PTHR31762">
    <property type="entry name" value="FAS-BINDING FACTOR-LIKE PROTEIN"/>
    <property type="match status" value="1"/>
</dbReference>
<feature type="compositionally biased region" description="Low complexity" evidence="2">
    <location>
        <begin position="231"/>
        <end position="253"/>
    </location>
</feature>
<feature type="region of interest" description="Disordered" evidence="2">
    <location>
        <begin position="207"/>
        <end position="283"/>
    </location>
</feature>
<organism evidence="3">
    <name type="scientific">Ananas comosus var. bracteatus</name>
    <name type="common">red pineapple</name>
    <dbReference type="NCBI Taxonomy" id="296719"/>
    <lineage>
        <taxon>Eukaryota</taxon>
        <taxon>Viridiplantae</taxon>
        <taxon>Streptophyta</taxon>
        <taxon>Embryophyta</taxon>
        <taxon>Tracheophyta</taxon>
        <taxon>Spermatophyta</taxon>
        <taxon>Magnoliopsida</taxon>
        <taxon>Liliopsida</taxon>
        <taxon>Poales</taxon>
        <taxon>Bromeliaceae</taxon>
        <taxon>Bromelioideae</taxon>
        <taxon>Ananas</taxon>
    </lineage>
</organism>
<keyword evidence="1" id="KW-0175">Coiled coil</keyword>
<dbReference type="GO" id="GO:0000911">
    <property type="term" value="P:cytokinesis by cell plate formation"/>
    <property type="evidence" value="ECO:0007669"/>
    <property type="project" value="InterPro"/>
</dbReference>
<reference evidence="3" key="1">
    <citation type="submission" date="2020-07" db="EMBL/GenBank/DDBJ databases">
        <authorList>
            <person name="Lin J."/>
        </authorList>
    </citation>
    <scope>NUCLEOTIDE SEQUENCE</scope>
</reference>
<sequence length="283" mass="29830">MRPPLFLLCCCHRRLCESRGHARGFFPCDSGDLPKLFSRRGATCFLGYAGQHRHRRRSGLLFLHRLETQVIFHEIKSSRGCVQAEGHNLQKDFEKGGSFVAGNLSSTSASASLEGTASLGCLSVHLDYPQCFYAETYAVDLNISEENEDMKVRCEEAKARAKELEKQVAALGEEVSLEALLLSRTEAALRQREGPPRFARAVACGRAGASGAGGRADSGGQGRGRGRPSVRALARASASGGRARAGAAPARGARGFGGALGASGRAGAGSGGARERAGAESPR</sequence>
<protein>
    <submittedName>
        <fullName evidence="3">Uncharacterized protein</fullName>
    </submittedName>
</protein>
<gene>
    <name evidence="3" type="ORF">CB5_LOCUS21396</name>
</gene>
<dbReference type="PANTHER" id="PTHR31762:SF4">
    <property type="entry name" value="COILED-COIL DOMAIN-CONTAINING PROTEIN SCD2"/>
    <property type="match status" value="1"/>
</dbReference>
<feature type="coiled-coil region" evidence="1">
    <location>
        <begin position="147"/>
        <end position="174"/>
    </location>
</feature>